<proteinExistence type="predicted"/>
<dbReference type="SUPFAM" id="SSF52266">
    <property type="entry name" value="SGNH hydrolase"/>
    <property type="match status" value="1"/>
</dbReference>
<dbReference type="AlphaFoldDB" id="A0ABD5XTJ6"/>
<evidence type="ECO:0000313" key="1">
    <source>
        <dbReference type="EMBL" id="MFC7136985.1"/>
    </source>
</evidence>
<evidence type="ECO:0000313" key="2">
    <source>
        <dbReference type="Proteomes" id="UP001596368"/>
    </source>
</evidence>
<name>A0ABD5XTJ6_9EURY</name>
<dbReference type="EMBL" id="JBHSZG010000001">
    <property type="protein sequence ID" value="MFC7136985.1"/>
    <property type="molecule type" value="Genomic_DNA"/>
</dbReference>
<protein>
    <recommendedName>
        <fullName evidence="3">SGNH hydrolase-type esterase domain-containing protein</fullName>
    </recommendedName>
</protein>
<evidence type="ECO:0008006" key="3">
    <source>
        <dbReference type="Google" id="ProtNLM"/>
    </source>
</evidence>
<dbReference type="InterPro" id="IPR036514">
    <property type="entry name" value="SGNH_hydro_sf"/>
</dbReference>
<accession>A0ABD5XTJ6</accession>
<gene>
    <name evidence="1" type="ORF">ACFQRB_11955</name>
</gene>
<dbReference type="Gene3D" id="3.40.50.1110">
    <property type="entry name" value="SGNH hydrolase"/>
    <property type="match status" value="1"/>
</dbReference>
<dbReference type="Proteomes" id="UP001596368">
    <property type="component" value="Unassembled WGS sequence"/>
</dbReference>
<comment type="caution">
    <text evidence="1">The sequence shown here is derived from an EMBL/GenBank/DDBJ whole genome shotgun (WGS) entry which is preliminary data.</text>
</comment>
<keyword evidence="2" id="KW-1185">Reference proteome</keyword>
<organism evidence="1 2">
    <name type="scientific">Halobaculum litoreum</name>
    <dbReference type="NCBI Taxonomy" id="3031998"/>
    <lineage>
        <taxon>Archaea</taxon>
        <taxon>Methanobacteriati</taxon>
        <taxon>Methanobacteriota</taxon>
        <taxon>Stenosarchaea group</taxon>
        <taxon>Halobacteria</taxon>
        <taxon>Halobacteriales</taxon>
        <taxon>Haloferacaceae</taxon>
        <taxon>Halobaculum</taxon>
    </lineage>
</organism>
<sequence length="177" mass="18586">MAPPRPPLLDGDRDEPVSVHARTGVALADLAATVADAVARTASEPSLTVLVHAGHNDAQLREGAPRVDPAAFRDAAGALDRRLDAHPAVDRHLFVGLVPLLPSDRPGAVPFADAQPARSLAYDDLLAWTVAEHVPLARPVSAWRDRTVDGVHPTGDGHGYVADRVAAALHGDGRTLD</sequence>
<reference evidence="1 2" key="1">
    <citation type="journal article" date="2019" name="Int. J. Syst. Evol. Microbiol.">
        <title>The Global Catalogue of Microorganisms (GCM) 10K type strain sequencing project: providing services to taxonomists for standard genome sequencing and annotation.</title>
        <authorList>
            <consortium name="The Broad Institute Genomics Platform"/>
            <consortium name="The Broad Institute Genome Sequencing Center for Infectious Disease"/>
            <person name="Wu L."/>
            <person name="Ma J."/>
        </authorList>
    </citation>
    <scope>NUCLEOTIDE SEQUENCE [LARGE SCALE GENOMIC DNA]</scope>
    <source>
        <strain evidence="1 2">DT92</strain>
    </source>
</reference>